<protein>
    <submittedName>
        <fullName evidence="1">Uncharacterized protein</fullName>
    </submittedName>
</protein>
<organism evidence="1 2">
    <name type="scientific">Hucho hucho</name>
    <name type="common">huchen</name>
    <dbReference type="NCBI Taxonomy" id="62062"/>
    <lineage>
        <taxon>Eukaryota</taxon>
        <taxon>Metazoa</taxon>
        <taxon>Chordata</taxon>
        <taxon>Craniata</taxon>
        <taxon>Vertebrata</taxon>
        <taxon>Euteleostomi</taxon>
        <taxon>Actinopterygii</taxon>
        <taxon>Neopterygii</taxon>
        <taxon>Teleostei</taxon>
        <taxon>Protacanthopterygii</taxon>
        <taxon>Salmoniformes</taxon>
        <taxon>Salmonidae</taxon>
        <taxon>Salmoninae</taxon>
        <taxon>Hucho</taxon>
    </lineage>
</organism>
<sequence>MYIATSITSYPCISTHYSLCIYSLFVLGMHPIGRDYNRQCLCNQLDSRQNFEILPRGPHCKTTEVILEVYVTFRLQLYIPRATHMKHLCLYICKQRI</sequence>
<reference evidence="1" key="3">
    <citation type="submission" date="2025-09" db="UniProtKB">
        <authorList>
            <consortium name="Ensembl"/>
        </authorList>
    </citation>
    <scope>IDENTIFICATION</scope>
</reference>
<dbReference type="GeneTree" id="ENSGT00990000213049"/>
<reference evidence="2" key="1">
    <citation type="submission" date="2018-06" db="EMBL/GenBank/DDBJ databases">
        <title>Genome assembly of Danube salmon.</title>
        <authorList>
            <person name="Macqueen D.J."/>
            <person name="Gundappa M.K."/>
        </authorList>
    </citation>
    <scope>NUCLEOTIDE SEQUENCE [LARGE SCALE GENOMIC DNA]</scope>
</reference>
<dbReference type="STRING" id="62062.ENSHHUP00000062529"/>
<evidence type="ECO:0000313" key="1">
    <source>
        <dbReference type="Ensembl" id="ENSHHUP00000062529.1"/>
    </source>
</evidence>
<dbReference type="Ensembl" id="ENSHHUT00000064644.1">
    <property type="protein sequence ID" value="ENSHHUP00000062529.1"/>
    <property type="gene ID" value="ENSHHUG00000036971.1"/>
</dbReference>
<reference evidence="1" key="2">
    <citation type="submission" date="2025-08" db="UniProtKB">
        <authorList>
            <consortium name="Ensembl"/>
        </authorList>
    </citation>
    <scope>IDENTIFICATION</scope>
</reference>
<dbReference type="AlphaFoldDB" id="A0A4W5PPI0"/>
<accession>A0A4W5PPI0</accession>
<evidence type="ECO:0000313" key="2">
    <source>
        <dbReference type="Proteomes" id="UP000314982"/>
    </source>
</evidence>
<proteinExistence type="predicted"/>
<dbReference type="Proteomes" id="UP000314982">
    <property type="component" value="Unassembled WGS sequence"/>
</dbReference>
<name>A0A4W5PPI0_9TELE</name>
<keyword evidence="2" id="KW-1185">Reference proteome</keyword>